<dbReference type="PANTHER" id="PTHR31569">
    <property type="entry name" value="SWIM-TYPE DOMAIN-CONTAINING PROTEIN"/>
    <property type="match status" value="1"/>
</dbReference>
<dbReference type="Pfam" id="PF21599">
    <property type="entry name" value="ZSWIM3_N"/>
    <property type="match status" value="1"/>
</dbReference>
<name>A0A081AK47_PHYNI</name>
<reference evidence="3 4" key="1">
    <citation type="submission" date="2013-11" db="EMBL/GenBank/DDBJ databases">
        <title>The Genome Sequence of Phytophthora parasitica P1976.</title>
        <authorList>
            <consortium name="The Broad Institute Genomics Platform"/>
            <person name="Russ C."/>
            <person name="Tyler B."/>
            <person name="Panabieres F."/>
            <person name="Shan W."/>
            <person name="Tripathy S."/>
            <person name="Grunwald N."/>
            <person name="Machado M."/>
            <person name="Johnson C.S."/>
            <person name="Walker B."/>
            <person name="Young S."/>
            <person name="Zeng Q."/>
            <person name="Gargeya S."/>
            <person name="Fitzgerald M."/>
            <person name="Haas B."/>
            <person name="Abouelleil A."/>
            <person name="Allen A.W."/>
            <person name="Alvarado L."/>
            <person name="Arachchi H.M."/>
            <person name="Berlin A.M."/>
            <person name="Chapman S.B."/>
            <person name="Gainer-Dewar J."/>
            <person name="Goldberg J."/>
            <person name="Griggs A."/>
            <person name="Gujja S."/>
            <person name="Hansen M."/>
            <person name="Howarth C."/>
            <person name="Imamovic A."/>
            <person name="Ireland A."/>
            <person name="Larimer J."/>
            <person name="McCowan C."/>
            <person name="Murphy C."/>
            <person name="Pearson M."/>
            <person name="Poon T.W."/>
            <person name="Priest M."/>
            <person name="Roberts A."/>
            <person name="Saif S."/>
            <person name="Shea T."/>
            <person name="Sisk P."/>
            <person name="Sykes S."/>
            <person name="Wortman J."/>
            <person name="Nusbaum C."/>
            <person name="Birren B."/>
        </authorList>
    </citation>
    <scope>NUCLEOTIDE SEQUENCE [LARGE SCALE GENOMIC DNA]</scope>
    <source>
        <strain evidence="3 4">P1976</strain>
    </source>
</reference>
<evidence type="ECO:0000313" key="4">
    <source>
        <dbReference type="Proteomes" id="UP000028582"/>
    </source>
</evidence>
<dbReference type="Proteomes" id="UP000028582">
    <property type="component" value="Unassembled WGS sequence"/>
</dbReference>
<dbReference type="PANTHER" id="PTHR31569:SF4">
    <property type="entry name" value="SWIM-TYPE DOMAIN-CONTAINING PROTEIN"/>
    <property type="match status" value="1"/>
</dbReference>
<protein>
    <recommendedName>
        <fullName evidence="2">ZSWIM3 N-terminal domain-containing protein</fullName>
    </recommendedName>
</protein>
<feature type="region of interest" description="Disordered" evidence="1">
    <location>
        <begin position="1"/>
        <end position="97"/>
    </location>
</feature>
<feature type="domain" description="ZSWIM3 N-terminal" evidence="2">
    <location>
        <begin position="131"/>
        <end position="217"/>
    </location>
</feature>
<evidence type="ECO:0000313" key="3">
    <source>
        <dbReference type="EMBL" id="ETO79258.1"/>
    </source>
</evidence>
<comment type="caution">
    <text evidence="3">The sequence shown here is derived from an EMBL/GenBank/DDBJ whole genome shotgun (WGS) entry which is preliminary data.</text>
</comment>
<dbReference type="InterPro" id="IPR052579">
    <property type="entry name" value="Zinc_finger_SWIM"/>
</dbReference>
<sequence length="301" mass="34646">MPRRHRDDSVEDDTSVSSSSSDSEVRDNAAPTNSRSKKKRVRRRSSVRERGKKFKRRKHSPRRLSSRHHSSSSRRRTDFPEALDSSAESQHGGVCVCGQIPSESEEEERNGGDVAPLDTLVNVPELDVTPFDSWDALESYLKAYSKRTFQVYSIRTNTPVRTRNARMQRTMSTAKPIPEELKFYNKNYVCTHYGEPRHNRGQGMSPNPRRIGCKAQINACVHFGADWEIVFMKQYTGHNPEVGRELYQNYHEARQVSDTAFLDSVRMLHRAGANRKRILEYVMENTDAEPTMKDIHNWSSV</sequence>
<gene>
    <name evidence="3" type="ORF">F444_06015</name>
</gene>
<dbReference type="OrthoDB" id="122237at2759"/>
<dbReference type="InterPro" id="IPR048325">
    <property type="entry name" value="ZSWIM3_N"/>
</dbReference>
<evidence type="ECO:0000256" key="1">
    <source>
        <dbReference type="SAM" id="MobiDB-lite"/>
    </source>
</evidence>
<proteinExistence type="predicted"/>
<accession>A0A081AK47</accession>
<organism evidence="3 4">
    <name type="scientific">Phytophthora nicotianae P1976</name>
    <dbReference type="NCBI Taxonomy" id="1317066"/>
    <lineage>
        <taxon>Eukaryota</taxon>
        <taxon>Sar</taxon>
        <taxon>Stramenopiles</taxon>
        <taxon>Oomycota</taxon>
        <taxon>Peronosporomycetes</taxon>
        <taxon>Peronosporales</taxon>
        <taxon>Peronosporaceae</taxon>
        <taxon>Phytophthora</taxon>
    </lineage>
</organism>
<evidence type="ECO:0000259" key="2">
    <source>
        <dbReference type="Pfam" id="PF21599"/>
    </source>
</evidence>
<dbReference type="EMBL" id="ANJA01001132">
    <property type="protein sequence ID" value="ETO79258.1"/>
    <property type="molecule type" value="Genomic_DNA"/>
</dbReference>
<feature type="compositionally biased region" description="Basic residues" evidence="1">
    <location>
        <begin position="35"/>
        <end position="74"/>
    </location>
</feature>
<dbReference type="AlphaFoldDB" id="A0A081AK47"/>